<dbReference type="RefSeq" id="XP_026690720.1">
    <property type="nucleotide sequence ID" value="XM_026834919.1"/>
</dbReference>
<feature type="chain" id="PRO_5015091107" evidence="2">
    <location>
        <begin position="24"/>
        <end position="325"/>
    </location>
</feature>
<dbReference type="InParanoid" id="F6VJD4"/>
<evidence type="ECO:0000313" key="4">
    <source>
        <dbReference type="Proteomes" id="UP000008144"/>
    </source>
</evidence>
<dbReference type="Proteomes" id="UP000008144">
    <property type="component" value="Chromosome 7"/>
</dbReference>
<dbReference type="EMBL" id="EAAA01002403">
    <property type="status" value="NOT_ANNOTATED_CDS"/>
    <property type="molecule type" value="Genomic_DNA"/>
</dbReference>
<proteinExistence type="predicted"/>
<reference evidence="3" key="4">
    <citation type="submission" date="2025-09" db="UniProtKB">
        <authorList>
            <consortium name="Ensembl"/>
        </authorList>
    </citation>
    <scope>IDENTIFICATION</scope>
</reference>
<sequence>MSLVIRLSLVLALWLVTSSNVESRSFYPSYVVPIPRRFHRGAPYRMQNAIYSRPIYINPAALGRFQGMRRGSEALRNRYPSQRYYTGCNWFGITSREFNLMLDKIVGNYQQGSPHTLKSITKSSKRYCRRCGPRGCVPLRHEFNITVSLAPTDGCNWRDKCACRPVVNGPTVLCNTSGTIQYGSGVVSNFTMDCRSPEPAGGVTASEEENKEEEEEIEEEEEEEIEEEEKEEEEIEVENEVEEEGEEEIEEEEENETEEEQIEEEGNEEIEKEVGNEEAEEQPAPIVATAGMKIEESLDVGDKEEEGSGVNDVDVVKVPALIIAQ</sequence>
<accession>F6VJD4</accession>
<reference evidence="3" key="3">
    <citation type="submission" date="2025-08" db="UniProtKB">
        <authorList>
            <consortium name="Ensembl"/>
        </authorList>
    </citation>
    <scope>IDENTIFICATION</scope>
</reference>
<name>F6VJD4_CIOIN</name>
<keyword evidence="2" id="KW-0732">Signal</keyword>
<dbReference type="AlphaFoldDB" id="F6VJD4"/>
<evidence type="ECO:0000256" key="2">
    <source>
        <dbReference type="SAM" id="SignalP"/>
    </source>
</evidence>
<feature type="region of interest" description="Disordered" evidence="1">
    <location>
        <begin position="193"/>
        <end position="289"/>
    </location>
</feature>
<dbReference type="RefSeq" id="XP_009858902.1">
    <property type="nucleotide sequence ID" value="XM_009860600.3"/>
</dbReference>
<accession>A0A1W3JPM8</accession>
<dbReference type="EMBL" id="EAAA01002402">
    <property type="status" value="NOT_ANNOTATED_CDS"/>
    <property type="molecule type" value="Genomic_DNA"/>
</dbReference>
<organism evidence="3 4">
    <name type="scientific">Ciona intestinalis</name>
    <name type="common">Transparent sea squirt</name>
    <name type="synonym">Ascidia intestinalis</name>
    <dbReference type="NCBI Taxonomy" id="7719"/>
    <lineage>
        <taxon>Eukaryota</taxon>
        <taxon>Metazoa</taxon>
        <taxon>Chordata</taxon>
        <taxon>Tunicata</taxon>
        <taxon>Ascidiacea</taxon>
        <taxon>Phlebobranchia</taxon>
        <taxon>Cionidae</taxon>
        <taxon>Ciona</taxon>
    </lineage>
</organism>
<dbReference type="GeneID" id="494354"/>
<reference evidence="4" key="1">
    <citation type="journal article" date="2002" name="Science">
        <title>The draft genome of Ciona intestinalis: insights into chordate and vertebrate origins.</title>
        <authorList>
            <person name="Dehal P."/>
            <person name="Satou Y."/>
            <person name="Campbell R.K."/>
            <person name="Chapman J."/>
            <person name="Degnan B."/>
            <person name="De Tomaso A."/>
            <person name="Davidson B."/>
            <person name="Di Gregorio A."/>
            <person name="Gelpke M."/>
            <person name="Goodstein D.M."/>
            <person name="Harafuji N."/>
            <person name="Hastings K.E."/>
            <person name="Ho I."/>
            <person name="Hotta K."/>
            <person name="Huang W."/>
            <person name="Kawashima T."/>
            <person name="Lemaire P."/>
            <person name="Martinez D."/>
            <person name="Meinertzhagen I.A."/>
            <person name="Necula S."/>
            <person name="Nonaka M."/>
            <person name="Putnam N."/>
            <person name="Rash S."/>
            <person name="Saiga H."/>
            <person name="Satake M."/>
            <person name="Terry A."/>
            <person name="Yamada L."/>
            <person name="Wang H.G."/>
            <person name="Awazu S."/>
            <person name="Azumi K."/>
            <person name="Boore J."/>
            <person name="Branno M."/>
            <person name="Chin-Bow S."/>
            <person name="DeSantis R."/>
            <person name="Doyle S."/>
            <person name="Francino P."/>
            <person name="Keys D.N."/>
            <person name="Haga S."/>
            <person name="Hayashi H."/>
            <person name="Hino K."/>
            <person name="Imai K.S."/>
            <person name="Inaba K."/>
            <person name="Kano S."/>
            <person name="Kobayashi K."/>
            <person name="Kobayashi M."/>
            <person name="Lee B.I."/>
            <person name="Makabe K.W."/>
            <person name="Manohar C."/>
            <person name="Matassi G."/>
            <person name="Medina M."/>
            <person name="Mochizuki Y."/>
            <person name="Mount S."/>
            <person name="Morishita T."/>
            <person name="Miura S."/>
            <person name="Nakayama A."/>
            <person name="Nishizaka S."/>
            <person name="Nomoto H."/>
            <person name="Ohta F."/>
            <person name="Oishi K."/>
            <person name="Rigoutsos I."/>
            <person name="Sano M."/>
            <person name="Sasaki A."/>
            <person name="Sasakura Y."/>
            <person name="Shoguchi E."/>
            <person name="Shin-i T."/>
            <person name="Spagnuolo A."/>
            <person name="Stainier D."/>
            <person name="Suzuki M.M."/>
            <person name="Tassy O."/>
            <person name="Takatori N."/>
            <person name="Tokuoka M."/>
            <person name="Yagi K."/>
            <person name="Yoshizaki F."/>
            <person name="Wada S."/>
            <person name="Zhang C."/>
            <person name="Hyatt P.D."/>
            <person name="Larimer F."/>
            <person name="Detter C."/>
            <person name="Doggett N."/>
            <person name="Glavina T."/>
            <person name="Hawkins T."/>
            <person name="Richardson P."/>
            <person name="Lucas S."/>
            <person name="Kohara Y."/>
            <person name="Levine M."/>
            <person name="Satoh N."/>
            <person name="Rokhsar D.S."/>
        </authorList>
    </citation>
    <scope>NUCLEOTIDE SEQUENCE [LARGE SCALE GENOMIC DNA]</scope>
</reference>
<protein>
    <submittedName>
        <fullName evidence="3">Uncharacterized LOC494354</fullName>
    </submittedName>
</protein>
<feature type="signal peptide" evidence="2">
    <location>
        <begin position="1"/>
        <end position="23"/>
    </location>
</feature>
<keyword evidence="4" id="KW-1185">Reference proteome</keyword>
<evidence type="ECO:0000313" key="3">
    <source>
        <dbReference type="Ensembl" id="ENSCINP00000016096.3"/>
    </source>
</evidence>
<feature type="compositionally biased region" description="Acidic residues" evidence="1">
    <location>
        <begin position="206"/>
        <end position="281"/>
    </location>
</feature>
<evidence type="ECO:0000256" key="1">
    <source>
        <dbReference type="SAM" id="MobiDB-lite"/>
    </source>
</evidence>
<gene>
    <name evidence="3" type="primary">LOC494354</name>
</gene>
<dbReference type="HOGENOM" id="CLU_855154_0_0_1"/>
<reference evidence="3" key="2">
    <citation type="journal article" date="2008" name="Genome Biol.">
        <title>Improved genome assembly and evidence-based global gene model set for the chordate Ciona intestinalis: new insight into intron and operon populations.</title>
        <authorList>
            <person name="Satou Y."/>
            <person name="Mineta K."/>
            <person name="Ogasawara M."/>
            <person name="Sasakura Y."/>
            <person name="Shoguchi E."/>
            <person name="Ueno K."/>
            <person name="Yamada L."/>
            <person name="Matsumoto J."/>
            <person name="Wasserscheid J."/>
            <person name="Dewar K."/>
            <person name="Wiley G.B."/>
            <person name="Macmil S.L."/>
            <person name="Roe B.A."/>
            <person name="Zeller R.W."/>
            <person name="Hastings K.E."/>
            <person name="Lemaire P."/>
            <person name="Lindquist E."/>
            <person name="Endo T."/>
            <person name="Hotta K."/>
            <person name="Inaba K."/>
        </authorList>
    </citation>
    <scope>NUCLEOTIDE SEQUENCE [LARGE SCALE GENOMIC DNA]</scope>
    <source>
        <strain evidence="3">wild type</strain>
    </source>
</reference>
<dbReference type="Ensembl" id="ENSCINT00000016096.3">
    <property type="protein sequence ID" value="ENSCINP00000016096.3"/>
    <property type="gene ID" value="ENSCING00000007861.3"/>
</dbReference>